<dbReference type="PROSITE" id="PS51257">
    <property type="entry name" value="PROKAR_LIPOPROTEIN"/>
    <property type="match status" value="1"/>
</dbReference>
<gene>
    <name evidence="3" type="ORF">Bravens_01502</name>
</gene>
<dbReference type="AlphaFoldDB" id="A0A150H8L7"/>
<accession>A0A150H8L7</accession>
<evidence type="ECO:0000313" key="4">
    <source>
        <dbReference type="Proteomes" id="UP000243589"/>
    </source>
</evidence>
<feature type="signal peptide" evidence="2">
    <location>
        <begin position="1"/>
        <end position="23"/>
    </location>
</feature>
<feature type="region of interest" description="Disordered" evidence="1">
    <location>
        <begin position="23"/>
        <end position="86"/>
    </location>
</feature>
<keyword evidence="2" id="KW-0732">Signal</keyword>
<comment type="caution">
    <text evidence="3">The sequence shown here is derived from an EMBL/GenBank/DDBJ whole genome shotgun (WGS) entry which is preliminary data.</text>
</comment>
<feature type="compositionally biased region" description="Low complexity" evidence="1">
    <location>
        <begin position="74"/>
        <end position="85"/>
    </location>
</feature>
<proteinExistence type="predicted"/>
<dbReference type="PATRIC" id="fig|479117.4.peg.1488"/>
<organism evidence="3 4">
    <name type="scientific">Brevibacterium ravenspurgense</name>
    <dbReference type="NCBI Taxonomy" id="479117"/>
    <lineage>
        <taxon>Bacteria</taxon>
        <taxon>Bacillati</taxon>
        <taxon>Actinomycetota</taxon>
        <taxon>Actinomycetes</taxon>
        <taxon>Micrococcales</taxon>
        <taxon>Brevibacteriaceae</taxon>
        <taxon>Brevibacterium</taxon>
    </lineage>
</organism>
<protein>
    <submittedName>
        <fullName evidence="3">Uncharacterized protein</fullName>
    </submittedName>
</protein>
<dbReference type="Proteomes" id="UP000243589">
    <property type="component" value="Unassembled WGS sequence"/>
</dbReference>
<evidence type="ECO:0000256" key="1">
    <source>
        <dbReference type="SAM" id="MobiDB-lite"/>
    </source>
</evidence>
<evidence type="ECO:0000313" key="3">
    <source>
        <dbReference type="EMBL" id="KXZ58453.1"/>
    </source>
</evidence>
<keyword evidence="4" id="KW-1185">Reference proteome</keyword>
<feature type="compositionally biased region" description="Low complexity" evidence="1">
    <location>
        <begin position="41"/>
        <end position="66"/>
    </location>
</feature>
<dbReference type="RefSeq" id="WP_062021920.1">
    <property type="nucleotide sequence ID" value="NZ_LQQC01000010.1"/>
</dbReference>
<evidence type="ECO:0000256" key="2">
    <source>
        <dbReference type="SAM" id="SignalP"/>
    </source>
</evidence>
<reference evidence="3 4" key="1">
    <citation type="submission" date="2016-01" db="EMBL/GenBank/DDBJ databases">
        <title>Use of Whole Genome Sequencing to ascertain that Brevibacterium massiliense (Roux, Raoult 2009) is a later heterotypic synonym of Brevibacterium ravenspurgense (Mages 2008).</title>
        <authorList>
            <person name="Bernier A.-M."/>
            <person name="Burdz T."/>
            <person name="Huynh C."/>
            <person name="Pachecho A.L."/>
            <person name="Wiebe D."/>
            <person name="Bonner C."/>
            <person name="Bernard K."/>
        </authorList>
    </citation>
    <scope>NUCLEOTIDE SEQUENCE [LARGE SCALE GENOMIC DNA]</scope>
    <source>
        <strain evidence="3 4">CCUG56047</strain>
    </source>
</reference>
<name>A0A150H8L7_9MICO</name>
<feature type="chain" id="PRO_5039317191" evidence="2">
    <location>
        <begin position="24"/>
        <end position="211"/>
    </location>
</feature>
<dbReference type="EMBL" id="LQQC01000010">
    <property type="protein sequence ID" value="KXZ58453.1"/>
    <property type="molecule type" value="Genomic_DNA"/>
</dbReference>
<sequence length="211" mass="22265">MRTTKVRTVIAAAAVAASLGLTGCSVDFNTGSNDKKETSEQSEQNDSSDSSGSGSGEAASQSGGDSDTADSEDSGSGSEAAASGDVLAEVEVPAKVDGDKDAKLKVRLISVKRNQQTVEAVYGFTLETQLDKETDLYSVRGTGFQPYAVDTKNFNKHKMIRDLSDSYFDVKLSSGTEARSKAAFGAPPEDVDTMDVFLWEGEPLVKGVKIQ</sequence>